<dbReference type="AlphaFoldDB" id="A0A4Y2CIG4"/>
<sequence>MRNKNFKHSDKSHNGNLKIQRGTLNLHKYPGYTGNDSRCNSSNTEAGVLVAITGHGPSLPEGGTYYHWRGKLDPHNYCTLVQEREPSHLSGYFSSTYSWYPRWEKI</sequence>
<gene>
    <name evidence="1" type="ORF">AVEN_41022_1</name>
</gene>
<organism evidence="1 2">
    <name type="scientific">Araneus ventricosus</name>
    <name type="common">Orbweaver spider</name>
    <name type="synonym">Epeira ventricosa</name>
    <dbReference type="NCBI Taxonomy" id="182803"/>
    <lineage>
        <taxon>Eukaryota</taxon>
        <taxon>Metazoa</taxon>
        <taxon>Ecdysozoa</taxon>
        <taxon>Arthropoda</taxon>
        <taxon>Chelicerata</taxon>
        <taxon>Arachnida</taxon>
        <taxon>Araneae</taxon>
        <taxon>Araneomorphae</taxon>
        <taxon>Entelegynae</taxon>
        <taxon>Araneoidea</taxon>
        <taxon>Araneidae</taxon>
        <taxon>Araneus</taxon>
    </lineage>
</organism>
<protein>
    <submittedName>
        <fullName evidence="1">Uncharacterized protein</fullName>
    </submittedName>
</protein>
<name>A0A4Y2CIG4_ARAVE</name>
<accession>A0A4Y2CIG4</accession>
<evidence type="ECO:0000313" key="1">
    <source>
        <dbReference type="EMBL" id="GBM04202.1"/>
    </source>
</evidence>
<dbReference type="EMBL" id="BGPR01000200">
    <property type="protein sequence ID" value="GBM04202.1"/>
    <property type="molecule type" value="Genomic_DNA"/>
</dbReference>
<dbReference type="Proteomes" id="UP000499080">
    <property type="component" value="Unassembled WGS sequence"/>
</dbReference>
<keyword evidence="2" id="KW-1185">Reference proteome</keyword>
<proteinExistence type="predicted"/>
<comment type="caution">
    <text evidence="1">The sequence shown here is derived from an EMBL/GenBank/DDBJ whole genome shotgun (WGS) entry which is preliminary data.</text>
</comment>
<reference evidence="1 2" key="1">
    <citation type="journal article" date="2019" name="Sci. Rep.">
        <title>Orb-weaving spider Araneus ventricosus genome elucidates the spidroin gene catalogue.</title>
        <authorList>
            <person name="Kono N."/>
            <person name="Nakamura H."/>
            <person name="Ohtoshi R."/>
            <person name="Moran D.A.P."/>
            <person name="Shinohara A."/>
            <person name="Yoshida Y."/>
            <person name="Fujiwara M."/>
            <person name="Mori M."/>
            <person name="Tomita M."/>
            <person name="Arakawa K."/>
        </authorList>
    </citation>
    <scope>NUCLEOTIDE SEQUENCE [LARGE SCALE GENOMIC DNA]</scope>
</reference>
<evidence type="ECO:0000313" key="2">
    <source>
        <dbReference type="Proteomes" id="UP000499080"/>
    </source>
</evidence>